<dbReference type="Proteomes" id="UP001589774">
    <property type="component" value="Unassembled WGS sequence"/>
</dbReference>
<accession>A0ABV6HHT9</accession>
<evidence type="ECO:0000313" key="2">
    <source>
        <dbReference type="EMBL" id="MFC0318474.1"/>
    </source>
</evidence>
<organism evidence="2 3">
    <name type="scientific">Olivibacter oleidegradans</name>
    <dbReference type="NCBI Taxonomy" id="760123"/>
    <lineage>
        <taxon>Bacteria</taxon>
        <taxon>Pseudomonadati</taxon>
        <taxon>Bacteroidota</taxon>
        <taxon>Sphingobacteriia</taxon>
        <taxon>Sphingobacteriales</taxon>
        <taxon>Sphingobacteriaceae</taxon>
        <taxon>Olivibacter</taxon>
    </lineage>
</organism>
<evidence type="ECO:0000256" key="1">
    <source>
        <dbReference type="SAM" id="SignalP"/>
    </source>
</evidence>
<evidence type="ECO:0008006" key="4">
    <source>
        <dbReference type="Google" id="ProtNLM"/>
    </source>
</evidence>
<dbReference type="Gene3D" id="2.60.40.1930">
    <property type="match status" value="1"/>
</dbReference>
<dbReference type="RefSeq" id="WP_130857655.1">
    <property type="nucleotide sequence ID" value="NZ_JBHLWO010000002.1"/>
</dbReference>
<comment type="caution">
    <text evidence="2">The sequence shown here is derived from an EMBL/GenBank/DDBJ whole genome shotgun (WGS) entry which is preliminary data.</text>
</comment>
<gene>
    <name evidence="2" type="ORF">ACFFI0_09145</name>
</gene>
<protein>
    <recommendedName>
        <fullName evidence="4">TonB-dependent receptor-like protein</fullName>
    </recommendedName>
</protein>
<dbReference type="Gene3D" id="2.170.130.10">
    <property type="entry name" value="TonB-dependent receptor, plug domain"/>
    <property type="match status" value="1"/>
</dbReference>
<dbReference type="EMBL" id="JBHLWO010000002">
    <property type="protein sequence ID" value="MFC0318474.1"/>
    <property type="molecule type" value="Genomic_DNA"/>
</dbReference>
<feature type="chain" id="PRO_5046005101" description="TonB-dependent receptor-like protein" evidence="1">
    <location>
        <begin position="26"/>
        <end position="915"/>
    </location>
</feature>
<reference evidence="2 3" key="1">
    <citation type="submission" date="2024-09" db="EMBL/GenBank/DDBJ databases">
        <authorList>
            <person name="Sun Q."/>
            <person name="Mori K."/>
        </authorList>
    </citation>
    <scope>NUCLEOTIDE SEQUENCE [LARGE SCALE GENOMIC DNA]</scope>
    <source>
        <strain evidence="2 3">CCM 7765</strain>
    </source>
</reference>
<keyword evidence="1" id="KW-0732">Signal</keyword>
<sequence>MIKNFVSRVLLYLLLFSQSAIIANAQDSVEQILKPLEAWAKEYPSEKVHLHIDKPYYMAGDTIWFKTYTVVGAYHQLSSLSGAVYVDLISSTDSVVSSLKLPLIAGMAKGNISLPVELKAGNYRLRAYTQWMRNADSDYFYDRILYIGAISPYGIQTQATLQFDETEDKKLSGMHIRFFDGEGRPLVEKSIEYFIRTESELLNQRKGKTDEEGRLMVPLSERSLRDSVTAFIVSEIRLDKEKVATSIFPINLQYDRADVQFFPESGDLVAGVPNRIAFKAIGVNGLGVEIKGEVLDENQQILTTFNSVHAGMGQFMFTPESGKQYKAQVVFQDGSTKQLSLPKVKTSGYVLSVYSQAATDTVLLRIMCSNDRLKQPISIVAQADGEVFYATDLSPNRPLNNLYVPLTQGVSGIVQFTLFSQGQALNERIAFIERSDNLNISLANLKDSYKPRSEQNFNLSVLDNEGLPVSGNFSLAVTDESQVPVKEEQETTILSQLLLQSNLRGYIEQPNYYFTNITDEKRDHLDLLLMTQGYRRFIWSDLLADKLKKPIYPPEKMVSSISGKLLTLQGKPVVNGKITLLSVAANITLETITDTEGVFVFDSLFLADNIKFTIQGRSEKGSDKVELVLEGIPSLGVTYNKNTADLSLNINQQLDTYFSSTKKHDDALAKVGLESRLIKLNEVIVNAKTAKSLPRSYNLNGPGRADQIISASELGTCPTLRACLEGRLRGVVFRTEQTSIGPVTFPTSTRGGKMQVIIDGRILDLHSDGDLQDLVGIFEQNLIDPTQILSLEVLRSPSLTNIYGGGAATGVILINTKGWSPTERTDYSTKLYAPKGFTSTREFYSPKYGVSERADILADQRSTVYWSPVVSVNKEGKASVSYFNTGNEGKYRIVIEGIGANGQLARGVFHYQIAK</sequence>
<keyword evidence="3" id="KW-1185">Reference proteome</keyword>
<evidence type="ECO:0000313" key="3">
    <source>
        <dbReference type="Proteomes" id="UP001589774"/>
    </source>
</evidence>
<name>A0ABV6HHT9_9SPHI</name>
<dbReference type="SUPFAM" id="SSF56935">
    <property type="entry name" value="Porins"/>
    <property type="match status" value="1"/>
</dbReference>
<proteinExistence type="predicted"/>
<feature type="signal peptide" evidence="1">
    <location>
        <begin position="1"/>
        <end position="25"/>
    </location>
</feature>
<dbReference type="InterPro" id="IPR037066">
    <property type="entry name" value="Plug_dom_sf"/>
</dbReference>